<dbReference type="GO" id="GO:0030246">
    <property type="term" value="F:carbohydrate binding"/>
    <property type="evidence" value="ECO:0007669"/>
    <property type="project" value="UniProtKB-KW"/>
</dbReference>
<dbReference type="Proteomes" id="UP000544127">
    <property type="component" value="Unassembled WGS sequence"/>
</dbReference>
<comment type="caution">
    <text evidence="4">The sequence shown here is derived from an EMBL/GenBank/DDBJ whole genome shotgun (WGS) entry which is preliminary data.</text>
</comment>
<dbReference type="SMART" id="SM00034">
    <property type="entry name" value="CLECT"/>
    <property type="match status" value="1"/>
</dbReference>
<keyword evidence="2" id="KW-0472">Membrane</keyword>
<name>A0A7K6B0Z2_UPUEP</name>
<dbReference type="CDD" id="cd03590">
    <property type="entry name" value="CLECT_DC-SIGN_like"/>
    <property type="match status" value="1"/>
</dbReference>
<feature type="non-terminal residue" evidence="4">
    <location>
        <position position="1"/>
    </location>
</feature>
<dbReference type="PROSITE" id="PS50041">
    <property type="entry name" value="C_TYPE_LECTIN_2"/>
    <property type="match status" value="1"/>
</dbReference>
<accession>A0A7K6B0Z2</accession>
<keyword evidence="2" id="KW-1133">Transmembrane helix</keyword>
<evidence type="ECO:0000313" key="5">
    <source>
        <dbReference type="Proteomes" id="UP000544127"/>
    </source>
</evidence>
<dbReference type="InterPro" id="IPR033989">
    <property type="entry name" value="CD209-like_CTLD"/>
</dbReference>
<evidence type="ECO:0000256" key="2">
    <source>
        <dbReference type="SAM" id="Phobius"/>
    </source>
</evidence>
<feature type="domain" description="C-type lectin" evidence="3">
    <location>
        <begin position="104"/>
        <end position="218"/>
    </location>
</feature>
<dbReference type="EMBL" id="VZRI01007882">
    <property type="protein sequence ID" value="NWU95894.1"/>
    <property type="molecule type" value="Genomic_DNA"/>
</dbReference>
<dbReference type="InterPro" id="IPR050111">
    <property type="entry name" value="C-type_lectin/snaclec_domain"/>
</dbReference>
<sequence>MASEITYAEVNFKNAAPAAAVKASPKMKNEHRPQKYLPWLPWLISALLLLVCIALVIMLFVTPFHSSDQPRVPQQNFTEWWCVSAVLQGAEQGWRCCPQGWKHFNTSCYYLSPDTMSGVQSGQNCTGMGSQLVVINSEAEQIFLSNEIKSQKEKNYYIGLSAENIGQWHWVDQTPLNATTVFWRDGEPSNAREQKCVVIHSTSVPPYNWNDVDCRKQYRICEAPAVTV</sequence>
<dbReference type="AlphaFoldDB" id="A0A7K6B0Z2"/>
<dbReference type="SUPFAM" id="SSF56436">
    <property type="entry name" value="C-type lectin-like"/>
    <property type="match status" value="1"/>
</dbReference>
<dbReference type="PANTHER" id="PTHR22803">
    <property type="entry name" value="MANNOSE, PHOSPHOLIPASE, LECTIN RECEPTOR RELATED"/>
    <property type="match status" value="1"/>
</dbReference>
<reference evidence="4 5" key="1">
    <citation type="submission" date="2019-09" db="EMBL/GenBank/DDBJ databases">
        <title>Bird 10,000 Genomes (B10K) Project - Family phase.</title>
        <authorList>
            <person name="Zhang G."/>
        </authorList>
    </citation>
    <scope>NUCLEOTIDE SEQUENCE [LARGE SCALE GENOMIC DNA]</scope>
    <source>
        <strain evidence="4">B10K-DU-012-37</strain>
    </source>
</reference>
<evidence type="ECO:0000256" key="1">
    <source>
        <dbReference type="ARBA" id="ARBA00022734"/>
    </source>
</evidence>
<evidence type="ECO:0000313" key="4">
    <source>
        <dbReference type="EMBL" id="NWU95894.1"/>
    </source>
</evidence>
<organism evidence="4 5">
    <name type="scientific">Upupa epops</name>
    <name type="common">Eurasian hoopoe</name>
    <dbReference type="NCBI Taxonomy" id="57439"/>
    <lineage>
        <taxon>Eukaryota</taxon>
        <taxon>Metazoa</taxon>
        <taxon>Chordata</taxon>
        <taxon>Craniata</taxon>
        <taxon>Vertebrata</taxon>
        <taxon>Euteleostomi</taxon>
        <taxon>Archelosauria</taxon>
        <taxon>Archosauria</taxon>
        <taxon>Dinosauria</taxon>
        <taxon>Saurischia</taxon>
        <taxon>Theropoda</taxon>
        <taxon>Coelurosauria</taxon>
        <taxon>Aves</taxon>
        <taxon>Neognathae</taxon>
        <taxon>Neoaves</taxon>
        <taxon>Telluraves</taxon>
        <taxon>Coraciimorphae</taxon>
        <taxon>Bucerotiformes</taxon>
        <taxon>Upupidae</taxon>
        <taxon>Upupa</taxon>
    </lineage>
</organism>
<evidence type="ECO:0000259" key="3">
    <source>
        <dbReference type="PROSITE" id="PS50041"/>
    </source>
</evidence>
<feature type="non-terminal residue" evidence="4">
    <location>
        <position position="228"/>
    </location>
</feature>
<dbReference type="InterPro" id="IPR016187">
    <property type="entry name" value="CTDL_fold"/>
</dbReference>
<proteinExistence type="predicted"/>
<dbReference type="InterPro" id="IPR016186">
    <property type="entry name" value="C-type_lectin-like/link_sf"/>
</dbReference>
<feature type="transmembrane region" description="Helical" evidence="2">
    <location>
        <begin position="39"/>
        <end position="61"/>
    </location>
</feature>
<dbReference type="OrthoDB" id="6133475at2759"/>
<dbReference type="InterPro" id="IPR001304">
    <property type="entry name" value="C-type_lectin-like"/>
</dbReference>
<gene>
    <name evidence="4" type="primary">Clec4e</name>
    <name evidence="4" type="ORF">UPUEPO_R12586</name>
</gene>
<dbReference type="Pfam" id="PF00059">
    <property type="entry name" value="Lectin_C"/>
    <property type="match status" value="1"/>
</dbReference>
<keyword evidence="1" id="KW-0430">Lectin</keyword>
<protein>
    <submittedName>
        <fullName evidence="4">CLC4E protein</fullName>
    </submittedName>
</protein>
<keyword evidence="2" id="KW-0812">Transmembrane</keyword>
<dbReference type="Gene3D" id="3.10.100.10">
    <property type="entry name" value="Mannose-Binding Protein A, subunit A"/>
    <property type="match status" value="1"/>
</dbReference>
<keyword evidence="5" id="KW-1185">Reference proteome</keyword>